<feature type="signal peptide" evidence="1">
    <location>
        <begin position="1"/>
        <end position="27"/>
    </location>
</feature>
<evidence type="ECO:0008006" key="3">
    <source>
        <dbReference type="Google" id="ProtNLM"/>
    </source>
</evidence>
<dbReference type="Pfam" id="PF09626">
    <property type="entry name" value="DHC"/>
    <property type="match status" value="1"/>
</dbReference>
<evidence type="ECO:0000256" key="1">
    <source>
        <dbReference type="SAM" id="SignalP"/>
    </source>
</evidence>
<proteinExistence type="predicted"/>
<dbReference type="AlphaFoldDB" id="E1YFN9"/>
<accession>E1YFN9</accession>
<protein>
    <recommendedName>
        <fullName evidence="3">Dihem cytochrome c</fullName>
    </recommendedName>
</protein>
<dbReference type="EMBL" id="FR695872">
    <property type="protein sequence ID" value="CBX29383.1"/>
    <property type="molecule type" value="Genomic_DNA"/>
</dbReference>
<feature type="chain" id="PRO_5003155092" description="Dihem cytochrome c" evidence="1">
    <location>
        <begin position="28"/>
        <end position="189"/>
    </location>
</feature>
<gene>
    <name evidence="2" type="ORF">N47_J03640</name>
</gene>
<keyword evidence="1" id="KW-0732">Signal</keyword>
<name>E1YFN9_9BACT</name>
<evidence type="ECO:0000313" key="2">
    <source>
        <dbReference type="EMBL" id="CBX29383.1"/>
    </source>
</evidence>
<organism evidence="2">
    <name type="scientific">uncultured Desulfobacterium sp</name>
    <dbReference type="NCBI Taxonomy" id="201089"/>
    <lineage>
        <taxon>Bacteria</taxon>
        <taxon>Pseudomonadati</taxon>
        <taxon>Thermodesulfobacteriota</taxon>
        <taxon>Desulfobacteria</taxon>
        <taxon>Desulfobacterales</taxon>
        <taxon>Desulfobacteriaceae</taxon>
        <taxon>Desulfobacterium</taxon>
        <taxon>environmental samples</taxon>
    </lineage>
</organism>
<sequence>MKRMHKWFILLLAFLLMTNGVFYTAFADDDDHRGKRQHQKRERKHSEHNVKGNLTVVDNSTYKENCGACHFSYQPELLPSASWDKILNSPEDHFGEAVELDPESKKIIAKYLKANAADRSSAKLSAKIMKCIGNQTPQRITDIPYIQRKHHEISMDVFKRKSIGSLSNCLACHTTAEKGIYDDNVKIPK</sequence>
<dbReference type="InterPro" id="IPR018588">
    <property type="entry name" value="Dihaem_cytochrome-c"/>
</dbReference>
<reference evidence="2" key="1">
    <citation type="journal article" date="2011" name="Environ. Microbiol.">
        <title>Genomic insights into the metabolic potential of the polycyclic aromatic hydrocarbon degrading sulfate-reducing Deltaproteobacterium N47.</title>
        <authorList>
            <person name="Bergmann F."/>
            <person name="Selesi D."/>
            <person name="Weinmaier T."/>
            <person name="Tischler P."/>
            <person name="Rattei T."/>
            <person name="Meckenstock R.U."/>
        </authorList>
    </citation>
    <scope>NUCLEOTIDE SEQUENCE</scope>
</reference>